<protein>
    <submittedName>
        <fullName evidence="3">Uncharacterized protein</fullName>
    </submittedName>
</protein>
<dbReference type="EMBL" id="JACRSU010000004">
    <property type="protein sequence ID" value="MBC8541407.1"/>
    <property type="molecule type" value="Genomic_DNA"/>
</dbReference>
<feature type="domain" description="Broad-specificity ulvan lyase N-terminal" evidence="1">
    <location>
        <begin position="12"/>
        <end position="349"/>
    </location>
</feature>
<evidence type="ECO:0000259" key="2">
    <source>
        <dbReference type="Pfam" id="PF25841"/>
    </source>
</evidence>
<keyword evidence="4" id="KW-1185">Reference proteome</keyword>
<dbReference type="InterPro" id="IPR058907">
    <property type="entry name" value="P29_N"/>
</dbReference>
<evidence type="ECO:0000259" key="1">
    <source>
        <dbReference type="Pfam" id="PF25840"/>
    </source>
</evidence>
<accession>A0A926DPF2</accession>
<dbReference type="Pfam" id="PF25840">
    <property type="entry name" value="Ulvan_lyase_N"/>
    <property type="match status" value="1"/>
</dbReference>
<name>A0A926DPF2_9FIRM</name>
<dbReference type="SUPFAM" id="SSF48208">
    <property type="entry name" value="Six-hairpin glycosidases"/>
    <property type="match status" value="1"/>
</dbReference>
<proteinExistence type="predicted"/>
<dbReference type="Pfam" id="PF25841">
    <property type="entry name" value="Ulvan_lyase_C"/>
    <property type="match status" value="1"/>
</dbReference>
<organism evidence="3 4">
    <name type="scientific">Congzhengia minquanensis</name>
    <dbReference type="NCBI Taxonomy" id="2763657"/>
    <lineage>
        <taxon>Bacteria</taxon>
        <taxon>Bacillati</taxon>
        <taxon>Bacillota</taxon>
        <taxon>Clostridia</taxon>
        <taxon>Eubacteriales</taxon>
        <taxon>Oscillospiraceae</taxon>
        <taxon>Congzhengia</taxon>
    </lineage>
</organism>
<dbReference type="GO" id="GO:0005975">
    <property type="term" value="P:carbohydrate metabolic process"/>
    <property type="evidence" value="ECO:0007669"/>
    <property type="project" value="InterPro"/>
</dbReference>
<dbReference type="Proteomes" id="UP000611762">
    <property type="component" value="Unassembled WGS sequence"/>
</dbReference>
<dbReference type="InterPro" id="IPR008928">
    <property type="entry name" value="6-hairpin_glycosidase_sf"/>
</dbReference>
<comment type="caution">
    <text evidence="3">The sequence shown here is derived from an EMBL/GenBank/DDBJ whole genome shotgun (WGS) entry which is preliminary data.</text>
</comment>
<gene>
    <name evidence="3" type="ORF">H8698_10500</name>
</gene>
<evidence type="ECO:0000313" key="3">
    <source>
        <dbReference type="EMBL" id="MBC8541407.1"/>
    </source>
</evidence>
<dbReference type="AlphaFoldDB" id="A0A926DPF2"/>
<dbReference type="RefSeq" id="WP_249313454.1">
    <property type="nucleotide sequence ID" value="NZ_JACRSU010000004.1"/>
</dbReference>
<feature type="domain" description="Broad-specificity ulvan lyase C-terminal" evidence="2">
    <location>
        <begin position="365"/>
        <end position="592"/>
    </location>
</feature>
<reference evidence="3" key="1">
    <citation type="submission" date="2020-08" db="EMBL/GenBank/DDBJ databases">
        <title>Genome public.</title>
        <authorList>
            <person name="Liu C."/>
            <person name="Sun Q."/>
        </authorList>
    </citation>
    <scope>NUCLEOTIDE SEQUENCE</scope>
    <source>
        <strain evidence="3">H8</strain>
    </source>
</reference>
<evidence type="ECO:0000313" key="4">
    <source>
        <dbReference type="Proteomes" id="UP000611762"/>
    </source>
</evidence>
<dbReference type="InterPro" id="IPR058908">
    <property type="entry name" value="P29_C"/>
</dbReference>
<sequence>MNYEKNDYFKILKTWCDTLIKLQMKEPQSPAIYGGIFCPACGRIHGRINDCMYPLIYLYKKTGDKKYYEAAKDVYCWTKHNTHRPGGFFLNDPNCLWFATTVFFNIQLGELLYHCKDVICPIEWEEWNASYCETLDFIYKNFNENLSCNINYRIAAAAAMAVAWAVKGEEKYKQRARELALYAINHIGEDGLIFGETQGLDSYGITPRGCRGVDLGYNVEESLPNLAVYLKYIGEDRTVEQALLRSMDAHLSFMLPDGAWDNSWGSRSAKWTYYGSRTSDGCQGAYAYLSDRNALYAEAAHRNFLLYKKSTHNGLLTGGPHYADARLPTCIHHTFCHAKSLIPLIESKMKRDKDLLLPRETSKGMKTFSSVNVTLAAKGHFKASFSCYDFNALNASTTPTGGALTMLWNDKAGVILAASINEYDLVENLNMQVPPYFNDICQTPRLELKRGKEVFRNTLDTTANITALEDKTTLVYNAQGVLKNFLLRGTERFQITYKLGDSIFEICAATTAEDAVYILPLIARNTEALTVCGPAAQLKRENAVITITCSQPITHDTSIGKRIFHPCGGFLSAHLRVPIPKNQQVTLKIKVQ</sequence>